<organism evidence="3 4">
    <name type="scientific">Schizothecium vesticola</name>
    <dbReference type="NCBI Taxonomy" id="314040"/>
    <lineage>
        <taxon>Eukaryota</taxon>
        <taxon>Fungi</taxon>
        <taxon>Dikarya</taxon>
        <taxon>Ascomycota</taxon>
        <taxon>Pezizomycotina</taxon>
        <taxon>Sordariomycetes</taxon>
        <taxon>Sordariomycetidae</taxon>
        <taxon>Sordariales</taxon>
        <taxon>Schizotheciaceae</taxon>
        <taxon>Schizothecium</taxon>
    </lineage>
</organism>
<feature type="compositionally biased region" description="Polar residues" evidence="1">
    <location>
        <begin position="1"/>
        <end position="10"/>
    </location>
</feature>
<keyword evidence="2" id="KW-0472">Membrane</keyword>
<proteinExistence type="predicted"/>
<accession>A0AA40BRJ7</accession>
<evidence type="ECO:0000313" key="3">
    <source>
        <dbReference type="EMBL" id="KAK0738930.1"/>
    </source>
</evidence>
<comment type="caution">
    <text evidence="3">The sequence shown here is derived from an EMBL/GenBank/DDBJ whole genome shotgun (WGS) entry which is preliminary data.</text>
</comment>
<keyword evidence="2" id="KW-1133">Transmembrane helix</keyword>
<sequence length="232" mass="25411">MVSTRSSSAALLTPRGGRSSSPPPMSSPTKTRAPRAAALPVWSHTPATFTLAWLFLSLPLVLWDMGYVLLRPHSMPGGKWHWPVWAPYAIQCELDWTYGWKEWNAGGGWNTAQTVVNGVETLGYLVYLGIWYKGNGNGRGVLTGRAAALAVLVGYSAFLTTFVKTVLYWLNEAFSGFANIGHNPPVHLFVFWIIPNGAWIVFPGILVYKFGDEIINGLTRAASGTTRGVKNE</sequence>
<feature type="region of interest" description="Disordered" evidence="1">
    <location>
        <begin position="1"/>
        <end position="31"/>
    </location>
</feature>
<evidence type="ECO:0000256" key="1">
    <source>
        <dbReference type="SAM" id="MobiDB-lite"/>
    </source>
</evidence>
<dbReference type="PANTHER" id="PTHR37919:SF2">
    <property type="entry name" value="EXPERA DOMAIN-CONTAINING PROTEIN"/>
    <property type="match status" value="1"/>
</dbReference>
<evidence type="ECO:0008006" key="5">
    <source>
        <dbReference type="Google" id="ProtNLM"/>
    </source>
</evidence>
<keyword evidence="4" id="KW-1185">Reference proteome</keyword>
<protein>
    <recommendedName>
        <fullName evidence="5">Emopamil-binding protein</fullName>
    </recommendedName>
</protein>
<evidence type="ECO:0000256" key="2">
    <source>
        <dbReference type="SAM" id="Phobius"/>
    </source>
</evidence>
<dbReference type="PANTHER" id="PTHR37919">
    <property type="entry name" value="PROTEIN CBG05606"/>
    <property type="match status" value="1"/>
</dbReference>
<feature type="transmembrane region" description="Helical" evidence="2">
    <location>
        <begin position="189"/>
        <end position="208"/>
    </location>
</feature>
<feature type="transmembrane region" description="Helical" evidence="2">
    <location>
        <begin position="146"/>
        <end position="169"/>
    </location>
</feature>
<dbReference type="EMBL" id="JAUKUD010000007">
    <property type="protein sequence ID" value="KAK0738930.1"/>
    <property type="molecule type" value="Genomic_DNA"/>
</dbReference>
<dbReference type="Proteomes" id="UP001172155">
    <property type="component" value="Unassembled WGS sequence"/>
</dbReference>
<reference evidence="3" key="1">
    <citation type="submission" date="2023-06" db="EMBL/GenBank/DDBJ databases">
        <title>Genome-scale phylogeny and comparative genomics of the fungal order Sordariales.</title>
        <authorList>
            <consortium name="Lawrence Berkeley National Laboratory"/>
            <person name="Hensen N."/>
            <person name="Bonometti L."/>
            <person name="Westerberg I."/>
            <person name="Brannstrom I.O."/>
            <person name="Guillou S."/>
            <person name="Cros-Aarteil S."/>
            <person name="Calhoun S."/>
            <person name="Haridas S."/>
            <person name="Kuo A."/>
            <person name="Mondo S."/>
            <person name="Pangilinan J."/>
            <person name="Riley R."/>
            <person name="LaButti K."/>
            <person name="Andreopoulos B."/>
            <person name="Lipzen A."/>
            <person name="Chen C."/>
            <person name="Yanf M."/>
            <person name="Daum C."/>
            <person name="Ng V."/>
            <person name="Clum A."/>
            <person name="Steindorff A."/>
            <person name="Ohm R."/>
            <person name="Martin F."/>
            <person name="Silar P."/>
            <person name="Natvig D."/>
            <person name="Lalanne C."/>
            <person name="Gautier V."/>
            <person name="Ament-velasquez S.L."/>
            <person name="Kruys A."/>
            <person name="Hutchinson M.I."/>
            <person name="Powell A.J."/>
            <person name="Barry K."/>
            <person name="Miller A.N."/>
            <person name="Grigoriev I.V."/>
            <person name="Debuchy R."/>
            <person name="Gladieux P."/>
            <person name="Thoren M.H."/>
            <person name="Johannesson H."/>
        </authorList>
    </citation>
    <scope>NUCLEOTIDE SEQUENCE</scope>
    <source>
        <strain evidence="3">SMH3187-1</strain>
    </source>
</reference>
<feature type="transmembrane region" description="Helical" evidence="2">
    <location>
        <begin position="51"/>
        <end position="70"/>
    </location>
</feature>
<gene>
    <name evidence="3" type="ORF">B0T18DRAFT_255473</name>
</gene>
<dbReference type="AlphaFoldDB" id="A0AA40BRJ7"/>
<name>A0AA40BRJ7_9PEZI</name>
<evidence type="ECO:0000313" key="4">
    <source>
        <dbReference type="Proteomes" id="UP001172155"/>
    </source>
</evidence>
<keyword evidence="2" id="KW-0812">Transmembrane</keyword>